<name>A0A7H4MW69_9ENTR</name>
<evidence type="ECO:0000256" key="1">
    <source>
        <dbReference type="ARBA" id="ARBA00004328"/>
    </source>
</evidence>
<dbReference type="InterPro" id="IPR054612">
    <property type="entry name" value="Phage_capsid-like_C"/>
</dbReference>
<gene>
    <name evidence="3" type="ORF">NCTC11694_06942</name>
</gene>
<dbReference type="SUPFAM" id="SSF56563">
    <property type="entry name" value="Major capsid protein gp5"/>
    <property type="match status" value="1"/>
</dbReference>
<protein>
    <submittedName>
        <fullName evidence="3">Predicted phage phi-C31 gp36 major capsid-like protein</fullName>
    </submittedName>
</protein>
<sequence>MPALRLLHLNSVRLNRSWVKSTETLRQTQTMLDDAFFNVEDWINSELAVEFSEQEEIAFTSGNGTKKPKRIPGLCLFSG</sequence>
<evidence type="ECO:0000313" key="3">
    <source>
        <dbReference type="EMBL" id="STT07332.1"/>
    </source>
</evidence>
<organism evidence="3 4">
    <name type="scientific">Klebsiella michiganensis</name>
    <dbReference type="NCBI Taxonomy" id="1134687"/>
    <lineage>
        <taxon>Bacteria</taxon>
        <taxon>Pseudomonadati</taxon>
        <taxon>Pseudomonadota</taxon>
        <taxon>Gammaproteobacteria</taxon>
        <taxon>Enterobacterales</taxon>
        <taxon>Enterobacteriaceae</taxon>
        <taxon>Klebsiella/Raoultella group</taxon>
        <taxon>Klebsiella</taxon>
    </lineage>
</organism>
<feature type="domain" description="Phage capsid-like C-terminal" evidence="2">
    <location>
        <begin position="26"/>
        <end position="69"/>
    </location>
</feature>
<reference evidence="3 4" key="1">
    <citation type="submission" date="2018-06" db="EMBL/GenBank/DDBJ databases">
        <authorList>
            <consortium name="Pathogen Informatics"/>
            <person name="Doyle S."/>
        </authorList>
    </citation>
    <scope>NUCLEOTIDE SEQUENCE [LARGE SCALE GENOMIC DNA]</scope>
    <source>
        <strain evidence="3 4">NCTC11694</strain>
    </source>
</reference>
<accession>A0A7H4MW69</accession>
<dbReference type="InterPro" id="IPR024455">
    <property type="entry name" value="Phage_capsid"/>
</dbReference>
<dbReference type="Proteomes" id="UP000255050">
    <property type="component" value="Unassembled WGS sequence"/>
</dbReference>
<evidence type="ECO:0000313" key="4">
    <source>
        <dbReference type="Proteomes" id="UP000255050"/>
    </source>
</evidence>
<dbReference type="EMBL" id="UGJR01000006">
    <property type="protein sequence ID" value="STT07332.1"/>
    <property type="molecule type" value="Genomic_DNA"/>
</dbReference>
<comment type="caution">
    <text evidence="3">The sequence shown here is derived from an EMBL/GenBank/DDBJ whole genome shotgun (WGS) entry which is preliminary data.</text>
</comment>
<dbReference type="Pfam" id="PF05065">
    <property type="entry name" value="Phage_capsid"/>
    <property type="match status" value="1"/>
</dbReference>
<dbReference type="NCBIfam" id="TIGR01554">
    <property type="entry name" value="major_cap_HK97"/>
    <property type="match status" value="1"/>
</dbReference>
<comment type="subcellular location">
    <subcellularLocation>
        <location evidence="1">Virion</location>
    </subcellularLocation>
</comment>
<proteinExistence type="predicted"/>
<dbReference type="AlphaFoldDB" id="A0A7H4MW69"/>
<evidence type="ECO:0000259" key="2">
    <source>
        <dbReference type="Pfam" id="PF05065"/>
    </source>
</evidence>